<evidence type="ECO:0000313" key="1">
    <source>
        <dbReference type="EMBL" id="CAB5221680.1"/>
    </source>
</evidence>
<protein>
    <submittedName>
        <fullName evidence="1">Uncharacterized protein</fullName>
    </submittedName>
</protein>
<name>A0A6J7WVB4_9CAUD</name>
<reference evidence="1" key="1">
    <citation type="submission" date="2020-05" db="EMBL/GenBank/DDBJ databases">
        <authorList>
            <person name="Chiriac C."/>
            <person name="Salcher M."/>
            <person name="Ghai R."/>
            <person name="Kavagutti S V."/>
        </authorList>
    </citation>
    <scope>NUCLEOTIDE SEQUENCE</scope>
</reference>
<proteinExistence type="predicted"/>
<gene>
    <name evidence="1" type="ORF">UFOVP359_15</name>
</gene>
<accession>A0A6J7WVB4</accession>
<dbReference type="EMBL" id="LR798295">
    <property type="protein sequence ID" value="CAB5221680.1"/>
    <property type="molecule type" value="Genomic_DNA"/>
</dbReference>
<organism evidence="1">
    <name type="scientific">uncultured Caudovirales phage</name>
    <dbReference type="NCBI Taxonomy" id="2100421"/>
    <lineage>
        <taxon>Viruses</taxon>
        <taxon>Duplodnaviria</taxon>
        <taxon>Heunggongvirae</taxon>
        <taxon>Uroviricota</taxon>
        <taxon>Caudoviricetes</taxon>
        <taxon>Peduoviridae</taxon>
        <taxon>Maltschvirus</taxon>
        <taxon>Maltschvirus maltsch</taxon>
    </lineage>
</organism>
<sequence length="146" mass="16860">MIKTLEGVTVEYKEVILESCQMPEFYVWQEGYESYATITYLDRTVEVERGGEMHLTLPNLVNGELSDEGATIVRYSDDLLAAGIHDDIQLMQFIKTISNAGFEIYRMNPWWEVFSHNSDMGEVYDTFYEAVEGGIDYILDDANWED</sequence>